<dbReference type="InterPro" id="IPR046806">
    <property type="entry name" value="MrpA_C/MbhE"/>
</dbReference>
<feature type="transmembrane region" description="Helical" evidence="11">
    <location>
        <begin position="243"/>
        <end position="265"/>
    </location>
</feature>
<feature type="transmembrane region" description="Helical" evidence="11">
    <location>
        <begin position="814"/>
        <end position="836"/>
    </location>
</feature>
<keyword evidence="7" id="KW-0406">Ion transport</keyword>
<evidence type="ECO:0000259" key="12">
    <source>
        <dbReference type="Pfam" id="PF00361"/>
    </source>
</evidence>
<feature type="transmembrane region" description="Helical" evidence="11">
    <location>
        <begin position="499"/>
        <end position="525"/>
    </location>
</feature>
<feature type="transmembrane region" description="Helical" evidence="11">
    <location>
        <begin position="163"/>
        <end position="186"/>
    </location>
</feature>
<keyword evidence="18" id="KW-1185">Reference proteome</keyword>
<evidence type="ECO:0000256" key="2">
    <source>
        <dbReference type="ARBA" id="ARBA00022448"/>
    </source>
</evidence>
<evidence type="ECO:0000259" key="15">
    <source>
        <dbReference type="Pfam" id="PF13244"/>
    </source>
</evidence>
<dbReference type="EMBL" id="JANUGX010000009">
    <property type="protein sequence ID" value="MCS0589557.1"/>
    <property type="molecule type" value="Genomic_DNA"/>
</dbReference>
<evidence type="ECO:0000256" key="11">
    <source>
        <dbReference type="SAM" id="Phobius"/>
    </source>
</evidence>
<keyword evidence="6 11" id="KW-1133">Transmembrane helix</keyword>
<dbReference type="Pfam" id="PF00361">
    <property type="entry name" value="Proton_antipo_M"/>
    <property type="match status" value="1"/>
</dbReference>
<feature type="transmembrane region" description="Helical" evidence="11">
    <location>
        <begin position="658"/>
        <end position="679"/>
    </location>
</feature>
<evidence type="ECO:0000256" key="8">
    <source>
        <dbReference type="ARBA" id="ARBA00023136"/>
    </source>
</evidence>
<evidence type="ECO:0000259" key="14">
    <source>
        <dbReference type="Pfam" id="PF04039"/>
    </source>
</evidence>
<dbReference type="Pfam" id="PF13244">
    <property type="entry name" value="MbhD"/>
    <property type="match status" value="1"/>
</dbReference>
<feature type="region of interest" description="Disordered" evidence="10">
    <location>
        <begin position="955"/>
        <end position="976"/>
    </location>
</feature>
<feature type="transmembrane region" description="Helical" evidence="11">
    <location>
        <begin position="848"/>
        <end position="870"/>
    </location>
</feature>
<feature type="domain" description="MrpA C-terminal/MbhD" evidence="15">
    <location>
        <begin position="617"/>
        <end position="680"/>
    </location>
</feature>
<evidence type="ECO:0000256" key="7">
    <source>
        <dbReference type="ARBA" id="ARBA00023065"/>
    </source>
</evidence>
<evidence type="ECO:0000256" key="9">
    <source>
        <dbReference type="RuleBase" id="RU000320"/>
    </source>
</evidence>
<evidence type="ECO:0000313" key="18">
    <source>
        <dbReference type="Proteomes" id="UP001205560"/>
    </source>
</evidence>
<feature type="transmembrane region" description="Helical" evidence="11">
    <location>
        <begin position="299"/>
        <end position="317"/>
    </location>
</feature>
<dbReference type="Pfam" id="PF20501">
    <property type="entry name" value="MbhE"/>
    <property type="match status" value="1"/>
</dbReference>
<dbReference type="Pfam" id="PF04039">
    <property type="entry name" value="MnhB"/>
    <property type="match status" value="1"/>
</dbReference>
<feature type="domain" description="MrpA C-terminal/MbhE" evidence="16">
    <location>
        <begin position="699"/>
        <end position="794"/>
    </location>
</feature>
<feature type="transmembrane region" description="Helical" evidence="11">
    <location>
        <begin position="78"/>
        <end position="100"/>
    </location>
</feature>
<feature type="compositionally biased region" description="Low complexity" evidence="10">
    <location>
        <begin position="956"/>
        <end position="966"/>
    </location>
</feature>
<protein>
    <submittedName>
        <fullName evidence="17">Monovalent cation/H+ antiporter subunit A</fullName>
    </submittedName>
</protein>
<evidence type="ECO:0000259" key="16">
    <source>
        <dbReference type="Pfam" id="PF20501"/>
    </source>
</evidence>
<feature type="domain" description="Na+/H+ antiporter MnhB subunit-related protein" evidence="14">
    <location>
        <begin position="819"/>
        <end position="940"/>
    </location>
</feature>
<sequence>MPLLPTLVLLPFVGAFVALCMPGGSRTRPAAAAAIATLAALLLTIAQFGRIAGGEVLRMRAAWLPEAGLDLVWRMDGLAWLFSVIVLGIGLLVLVYARYYMSRDDPLARFFACMLAFMGSMLGVVLSGNLIQLVVFWELTSFTSFLLIGYWQQRNDARRGARMAFTVTTAGGLCLLAGMLILGHIAGSYELEAVLAAASRIQAHALYPAALVLIALGALTKSAQFPFHFWLPHAMAAPTPVSAYLHSATMVKAGVFLLMRLWPALSGTEAWTWLIGGAGLCTLLLGSFYAIFQHDMKGLLAYSTISHLGLITVLLGIGTPLSVIAAVFHTMNHAIFKASLFMAVGIVDHETGTRDMRILRGLGKAMPYTAALAVVASAAMAGVPLLNGFLSKEMFFAEAALVGGTEDWSLAVAATLMGIFSVAYSLRFIGVFFGPLAQDRLPRPAHTVHEPPRWMRFPVECLVVLCIAVGVLPQRTIGDVLAVAAHAVLGPGMPEYDLAIWHGVNLPLLMSGVALLGGCLFYVFLRRRANLRQRTDVPLLHRLKGAQAYENVMQWLSLGAAWLIRWTATRRLQPQFRILVVVLVAAPLLLARPLPDWPRLQLADFDPRFASLWLIGAACAVAAAWKAKYHRMAALVMVGGTGIATSISFLWLSAPDLALTQLMVETVTTVLILLGLRWLPLRRQPAALAGPAPASTQFRRGRDLLLALAGGLGLAALSHVVLTRPAGRSISDFYVLRALPEGGGANVVNVLLVDFRGFDTMGEITVLGVVALTVYALLRRFRPAPESVAIPLQQASDADPAVGQTPAQQAGSGYLMIAGVYMRALLPVMGLVAAYFFMRGHNLPGGGFVAGLIFATALIVQYMVAGTDWVENRLRLRPHRWIASGLGIACGTGLGAWLVGYPFLTSHTAHLTLPLLGEIHVPSAFLFDLGVFLAVVGATMLILVALAHQSLRSHRLPAGSGRAPAPSALPPTKEIQ</sequence>
<evidence type="ECO:0000256" key="10">
    <source>
        <dbReference type="SAM" id="MobiDB-lite"/>
    </source>
</evidence>
<dbReference type="Proteomes" id="UP001205560">
    <property type="component" value="Unassembled WGS sequence"/>
</dbReference>
<dbReference type="InterPro" id="IPR025383">
    <property type="entry name" value="MrpA_C/MbhD"/>
</dbReference>
<feature type="transmembrane region" description="Helical" evidence="11">
    <location>
        <begin position="30"/>
        <end position="49"/>
    </location>
</feature>
<evidence type="ECO:0000313" key="17">
    <source>
        <dbReference type="EMBL" id="MCS0589557.1"/>
    </source>
</evidence>
<keyword evidence="4" id="KW-1003">Cell membrane</keyword>
<feature type="transmembrane region" description="Helical" evidence="11">
    <location>
        <begin position="882"/>
        <end position="904"/>
    </location>
</feature>
<dbReference type="InterPro" id="IPR050616">
    <property type="entry name" value="CPA3_Na-H_Antiporter_A"/>
</dbReference>
<feature type="transmembrane region" description="Helical" evidence="11">
    <location>
        <begin position="576"/>
        <end position="595"/>
    </location>
</feature>
<feature type="transmembrane region" description="Helical" evidence="11">
    <location>
        <begin position="632"/>
        <end position="652"/>
    </location>
</feature>
<evidence type="ECO:0000256" key="4">
    <source>
        <dbReference type="ARBA" id="ARBA00022475"/>
    </source>
</evidence>
<dbReference type="Pfam" id="PF00662">
    <property type="entry name" value="Proton_antipo_N"/>
    <property type="match status" value="1"/>
</dbReference>
<feature type="transmembrane region" description="Helical" evidence="11">
    <location>
        <begin position="107"/>
        <end position="125"/>
    </location>
</feature>
<feature type="transmembrane region" description="Helical" evidence="11">
    <location>
        <begin position="6"/>
        <end position="23"/>
    </location>
</feature>
<feature type="transmembrane region" description="Helical" evidence="11">
    <location>
        <begin position="368"/>
        <end position="390"/>
    </location>
</feature>
<comment type="caution">
    <text evidence="17">The sequence shown here is derived from an EMBL/GenBank/DDBJ whole genome shotgun (WGS) entry which is preliminary data.</text>
</comment>
<comment type="subcellular location">
    <subcellularLocation>
        <location evidence="1">Cell membrane</location>
        <topology evidence="1">Multi-pass membrane protein</topology>
    </subcellularLocation>
    <subcellularLocation>
        <location evidence="9">Membrane</location>
        <topology evidence="9">Multi-pass membrane protein</topology>
    </subcellularLocation>
</comment>
<feature type="transmembrane region" description="Helical" evidence="11">
    <location>
        <begin position="924"/>
        <end position="947"/>
    </location>
</feature>
<evidence type="ECO:0000256" key="5">
    <source>
        <dbReference type="ARBA" id="ARBA00022692"/>
    </source>
</evidence>
<evidence type="ECO:0000256" key="1">
    <source>
        <dbReference type="ARBA" id="ARBA00004651"/>
    </source>
</evidence>
<keyword evidence="2" id="KW-0813">Transport</keyword>
<evidence type="ECO:0000256" key="6">
    <source>
        <dbReference type="ARBA" id="ARBA00022989"/>
    </source>
</evidence>
<evidence type="ECO:0000256" key="3">
    <source>
        <dbReference type="ARBA" id="ARBA00022449"/>
    </source>
</evidence>
<feature type="domain" description="NADH:quinone oxidoreductase/Mrp antiporter transmembrane" evidence="12">
    <location>
        <begin position="127"/>
        <end position="413"/>
    </location>
</feature>
<gene>
    <name evidence="17" type="ORF">NX782_10090</name>
</gene>
<dbReference type="PRINTS" id="PR01434">
    <property type="entry name" value="NADHDHGNASE5"/>
</dbReference>
<keyword evidence="5 9" id="KW-0812">Transmembrane</keyword>
<dbReference type="PANTHER" id="PTHR43373:SF1">
    <property type="entry name" value="NA(+)_H(+) ANTIPORTER SUBUNIT A"/>
    <property type="match status" value="1"/>
</dbReference>
<dbReference type="InterPro" id="IPR001516">
    <property type="entry name" value="Proton_antipo_N"/>
</dbReference>
<feature type="transmembrane region" description="Helical" evidence="11">
    <location>
        <begin position="206"/>
        <end position="231"/>
    </location>
</feature>
<feature type="transmembrane region" description="Helical" evidence="11">
    <location>
        <begin position="131"/>
        <end position="151"/>
    </location>
</feature>
<organism evidence="17 18">
    <name type="scientific">Massilia norwichensis</name>
    <dbReference type="NCBI Taxonomy" id="1442366"/>
    <lineage>
        <taxon>Bacteria</taxon>
        <taxon>Pseudomonadati</taxon>
        <taxon>Pseudomonadota</taxon>
        <taxon>Betaproteobacteria</taxon>
        <taxon>Burkholderiales</taxon>
        <taxon>Oxalobacteraceae</taxon>
        <taxon>Telluria group</taxon>
        <taxon>Massilia</taxon>
    </lineage>
</organism>
<feature type="transmembrane region" description="Helical" evidence="11">
    <location>
        <begin position="271"/>
        <end position="292"/>
    </location>
</feature>
<feature type="transmembrane region" description="Helical" evidence="11">
    <location>
        <begin position="410"/>
        <end position="433"/>
    </location>
</feature>
<feature type="domain" description="NADH-Ubiquinone oxidoreductase (complex I) chain 5 N-terminal" evidence="13">
    <location>
        <begin position="69"/>
        <end position="111"/>
    </location>
</feature>
<feature type="transmembrane region" description="Helical" evidence="11">
    <location>
        <begin position="704"/>
        <end position="722"/>
    </location>
</feature>
<evidence type="ECO:0000259" key="13">
    <source>
        <dbReference type="Pfam" id="PF00662"/>
    </source>
</evidence>
<feature type="transmembrane region" description="Helical" evidence="11">
    <location>
        <begin position="760"/>
        <end position="778"/>
    </location>
</feature>
<feature type="transmembrane region" description="Helical" evidence="11">
    <location>
        <begin position="607"/>
        <end position="625"/>
    </location>
</feature>
<keyword evidence="8 11" id="KW-0472">Membrane</keyword>
<reference evidence="17 18" key="1">
    <citation type="submission" date="2022-08" db="EMBL/GenBank/DDBJ databases">
        <title>Reclassification of Massilia species as members of the genera Telluria, Duganella, Pseudoduganella, Mokoshia gen. nov. and Zemynaea gen. nov. using orthogonal and non-orthogonal genome-based approaches.</title>
        <authorList>
            <person name="Bowman J.P."/>
        </authorList>
    </citation>
    <scope>NUCLEOTIDE SEQUENCE [LARGE SCALE GENOMIC DNA]</scope>
    <source>
        <strain evidence="17 18">LMG 28164</strain>
    </source>
</reference>
<dbReference type="PANTHER" id="PTHR43373">
    <property type="entry name" value="NA(+)/H(+) ANTIPORTER SUBUNIT"/>
    <property type="match status" value="1"/>
</dbReference>
<feature type="transmembrane region" description="Helical" evidence="11">
    <location>
        <begin position="454"/>
        <end position="472"/>
    </location>
</feature>
<dbReference type="NCBIfam" id="NF009288">
    <property type="entry name" value="PRK12648.1"/>
    <property type="match status" value="1"/>
</dbReference>
<name>A0ABT2A625_9BURK</name>
<dbReference type="RefSeq" id="WP_258845316.1">
    <property type="nucleotide sequence ID" value="NZ_JANUGX010000009.1"/>
</dbReference>
<dbReference type="InterPro" id="IPR001750">
    <property type="entry name" value="ND/Mrp_TM"/>
</dbReference>
<keyword evidence="3" id="KW-0050">Antiport</keyword>
<dbReference type="InterPro" id="IPR007182">
    <property type="entry name" value="MnhB"/>
</dbReference>
<accession>A0ABT2A625</accession>
<feature type="transmembrane region" description="Helical" evidence="11">
    <location>
        <begin position="323"/>
        <end position="347"/>
    </location>
</feature>
<proteinExistence type="predicted"/>